<dbReference type="KEGG" id="pmf:P9303_06701"/>
<protein>
    <recommendedName>
        <fullName evidence="2 6">Photosystem I reaction center subunit III</fullName>
    </recommendedName>
    <alternativeName>
        <fullName evidence="5 6">PSI-F</fullName>
    </alternativeName>
</protein>
<dbReference type="PANTHER" id="PTHR34939:SF1">
    <property type="entry name" value="PHOTOSYSTEM I REACTION CENTER SUBUNIT III, CHLOROPLASTIC"/>
    <property type="match status" value="1"/>
</dbReference>
<keyword evidence="3 6" id="KW-0602">Photosynthesis</keyword>
<feature type="signal peptide" evidence="7">
    <location>
        <begin position="1"/>
        <end position="23"/>
    </location>
</feature>
<dbReference type="BioCyc" id="PMAR59922:G1G80-617-MONOMER"/>
<dbReference type="InterPro" id="IPR003666">
    <property type="entry name" value="PSI_PsaF"/>
</dbReference>
<comment type="similarity">
    <text evidence="1 6">Belongs to the PsaF family.</text>
</comment>
<keyword evidence="6" id="KW-0793">Thylakoid</keyword>
<feature type="transmembrane region" description="Helical" evidence="6">
    <location>
        <begin position="90"/>
        <end position="108"/>
    </location>
</feature>
<dbReference type="InterPro" id="IPR036577">
    <property type="entry name" value="PSI_PsaF_sf"/>
</dbReference>
<evidence type="ECO:0000256" key="4">
    <source>
        <dbReference type="ARBA" id="ARBA00022836"/>
    </source>
</evidence>
<comment type="subcellular location">
    <subcellularLocation>
        <location evidence="6">Cellular thylakoid membrane</location>
    </subcellularLocation>
</comment>
<dbReference type="GO" id="GO:0009538">
    <property type="term" value="C:photosystem I reaction center"/>
    <property type="evidence" value="ECO:0007669"/>
    <property type="project" value="UniProtKB-UniRule"/>
</dbReference>
<dbReference type="GO" id="GO:0031676">
    <property type="term" value="C:plasma membrane-derived thylakoid membrane"/>
    <property type="evidence" value="ECO:0007669"/>
    <property type="project" value="UniProtKB-SubCell"/>
</dbReference>
<keyword evidence="6" id="KW-0472">Membrane</keyword>
<keyword evidence="6" id="KW-0812">Transmembrane</keyword>
<dbReference type="PANTHER" id="PTHR34939">
    <property type="entry name" value="PHOTOSYSTEM I REACTION CENTER SUBUNIT III, CHLOROPLASTIC"/>
    <property type="match status" value="1"/>
</dbReference>
<evidence type="ECO:0000256" key="5">
    <source>
        <dbReference type="ARBA" id="ARBA00033433"/>
    </source>
</evidence>
<dbReference type="AlphaFoldDB" id="A2C7G1"/>
<evidence type="ECO:0000256" key="1">
    <source>
        <dbReference type="ARBA" id="ARBA00008386"/>
    </source>
</evidence>
<evidence type="ECO:0000313" key="8">
    <source>
        <dbReference type="EMBL" id="ABM77421.1"/>
    </source>
</evidence>
<evidence type="ECO:0000256" key="6">
    <source>
        <dbReference type="RuleBase" id="RU368107"/>
    </source>
</evidence>
<keyword evidence="6 7" id="KW-0732">Signal</keyword>
<gene>
    <name evidence="8" type="primary">psaF</name>
    <name evidence="8" type="ordered locus">P9303_06701</name>
</gene>
<dbReference type="Gene3D" id="1.10.8.110">
    <property type="entry name" value="Photosystem I PsaF, reaction centre subunit III"/>
    <property type="match status" value="1"/>
</dbReference>
<evidence type="ECO:0000313" key="9">
    <source>
        <dbReference type="Proteomes" id="UP000002274"/>
    </source>
</evidence>
<sequence>MRRLFAVVLSALLVLGFAPVAKADIAGLTPCAENARFQQRASAADTPQAIARFDRYSKSLCGDDGLPHALIPAPVEPFAMSFIRGHEGEIMIPGVIFIYIAGIIGWAGRSYLQAIKAKGHKAALDNEIHLDITLAFNCMLRASAWPWLAHIEGQNGSLRESDDKITVSPR</sequence>
<dbReference type="HOGENOM" id="CLU_098828_1_0_3"/>
<keyword evidence="4 6" id="KW-0603">Photosystem I</keyword>
<feature type="chain" id="PRO_5002642824" description="Photosystem I reaction center subunit III" evidence="7">
    <location>
        <begin position="24"/>
        <end position="170"/>
    </location>
</feature>
<dbReference type="STRING" id="59922.P9303_06701"/>
<dbReference type="RefSeq" id="WP_011130684.1">
    <property type="nucleotide sequence ID" value="NC_008820.1"/>
</dbReference>
<dbReference type="Pfam" id="PF02507">
    <property type="entry name" value="PSI_PsaF"/>
    <property type="match status" value="1"/>
</dbReference>
<name>A2C7G1_PROM3</name>
<keyword evidence="6" id="KW-1133">Transmembrane helix</keyword>
<evidence type="ECO:0000256" key="3">
    <source>
        <dbReference type="ARBA" id="ARBA00022531"/>
    </source>
</evidence>
<evidence type="ECO:0000256" key="2">
    <source>
        <dbReference type="ARBA" id="ARBA00016492"/>
    </source>
</evidence>
<dbReference type="Proteomes" id="UP000002274">
    <property type="component" value="Chromosome"/>
</dbReference>
<proteinExistence type="inferred from homology"/>
<organism evidence="8 9">
    <name type="scientific">Prochlorococcus marinus (strain MIT 9303)</name>
    <dbReference type="NCBI Taxonomy" id="59922"/>
    <lineage>
        <taxon>Bacteria</taxon>
        <taxon>Bacillati</taxon>
        <taxon>Cyanobacteriota</taxon>
        <taxon>Cyanophyceae</taxon>
        <taxon>Synechococcales</taxon>
        <taxon>Prochlorococcaceae</taxon>
        <taxon>Prochlorococcus</taxon>
    </lineage>
</organism>
<accession>A2C7G1</accession>
<evidence type="ECO:0000256" key="7">
    <source>
        <dbReference type="SAM" id="SignalP"/>
    </source>
</evidence>
<comment type="function">
    <text evidence="6">Participates in efficiency of electron transfer from plastocyanin to P700 (or cytochrome c553 in algae and cyanobacteria). This plastocyanin-docking protein contributes to the specific association of plastocyanin to PSI.</text>
</comment>
<dbReference type="GO" id="GO:0015979">
    <property type="term" value="P:photosynthesis"/>
    <property type="evidence" value="ECO:0007669"/>
    <property type="project" value="UniProtKB-UniRule"/>
</dbReference>
<reference evidence="8 9" key="1">
    <citation type="journal article" date="2007" name="PLoS Genet.">
        <title>Patterns and implications of gene gain and loss in the evolution of Prochlorococcus.</title>
        <authorList>
            <person name="Kettler G.C."/>
            <person name="Martiny A.C."/>
            <person name="Huang K."/>
            <person name="Zucker J."/>
            <person name="Coleman M.L."/>
            <person name="Rodrigue S."/>
            <person name="Chen F."/>
            <person name="Lapidus A."/>
            <person name="Ferriera S."/>
            <person name="Johnson J."/>
            <person name="Steglich C."/>
            <person name="Church G.M."/>
            <person name="Richardson P."/>
            <person name="Chisholm S.W."/>
        </authorList>
    </citation>
    <scope>NUCLEOTIDE SEQUENCE [LARGE SCALE GENOMIC DNA]</scope>
    <source>
        <strain evidence="8 9">MIT 9303</strain>
    </source>
</reference>
<dbReference type="SUPFAM" id="SSF81536">
    <property type="entry name" value="Subunit III of photosystem I reaction centre, PsaF"/>
    <property type="match status" value="1"/>
</dbReference>
<dbReference type="EMBL" id="CP000554">
    <property type="protein sequence ID" value="ABM77421.1"/>
    <property type="molecule type" value="Genomic_DNA"/>
</dbReference>